<dbReference type="AlphaFoldDB" id="A0A9E7G191"/>
<dbReference type="EMBL" id="CP097507">
    <property type="protein sequence ID" value="URE04813.1"/>
    <property type="molecule type" value="Genomic_DNA"/>
</dbReference>
<keyword evidence="1" id="KW-0862">Zinc</keyword>
<reference evidence="4" key="1">
    <citation type="submission" date="2022-05" db="EMBL/GenBank/DDBJ databases">
        <title>The Musa troglodytarum L. genome provides insights into the mechanism of non-climacteric behaviour and enrichment of carotenoids.</title>
        <authorList>
            <person name="Wang J."/>
        </authorList>
    </citation>
    <scope>NUCLEOTIDE SEQUENCE</scope>
    <source>
        <tissue evidence="4">Leaf</tissue>
    </source>
</reference>
<feature type="compositionally biased region" description="Basic residues" evidence="2">
    <location>
        <begin position="205"/>
        <end position="216"/>
    </location>
</feature>
<feature type="region of interest" description="Disordered" evidence="2">
    <location>
        <begin position="170"/>
        <end position="222"/>
    </location>
</feature>
<evidence type="ECO:0000256" key="2">
    <source>
        <dbReference type="SAM" id="MobiDB-lite"/>
    </source>
</evidence>
<dbReference type="PANTHER" id="PTHR31065">
    <property type="entry name" value="PLATZ TRANSCRIPTION FACTOR FAMILY PROTEIN"/>
    <property type="match status" value="1"/>
</dbReference>
<dbReference type="Proteomes" id="UP001055439">
    <property type="component" value="Chromosome 5"/>
</dbReference>
<dbReference type="PANTHER" id="PTHR31065:SF90">
    <property type="entry name" value="(WILD MALAYSIAN BANANA) HYPOTHETICAL PROTEIN"/>
    <property type="match status" value="1"/>
</dbReference>
<feature type="domain" description="B box-type" evidence="3">
    <location>
        <begin position="36"/>
        <end position="74"/>
    </location>
</feature>
<proteinExistence type="predicted"/>
<feature type="compositionally biased region" description="Low complexity" evidence="2">
    <location>
        <begin position="181"/>
        <end position="191"/>
    </location>
</feature>
<evidence type="ECO:0000313" key="5">
    <source>
        <dbReference type="Proteomes" id="UP001055439"/>
    </source>
</evidence>
<name>A0A9E7G191_9LILI</name>
<keyword evidence="5" id="KW-1185">Reference proteome</keyword>
<dbReference type="InterPro" id="IPR000315">
    <property type="entry name" value="Znf_B-box"/>
</dbReference>
<evidence type="ECO:0000259" key="3">
    <source>
        <dbReference type="PROSITE" id="PS50119"/>
    </source>
</evidence>
<evidence type="ECO:0000313" key="4">
    <source>
        <dbReference type="EMBL" id="URE04813.1"/>
    </source>
</evidence>
<sequence>MEMGCKERKTTTKKKTTTERTAWLSQLLGSEFFGACEEHKEMRKCEINTYCVDCQSCLCPHCLAPHRAHRILQIRRYVYQDVVRILDMQRLLDCSKVQPYTVNSAKVVLLNPRKQSKPSKPNLGVPVCEVCRRSIADPNRYCSIACKTSGSWQSEDALVAVDDAESSESESFLPHLTSDVGSSSSSSPPGSLGAGKDWNPDSPARSRRTRSRKGIPRRAPLS</sequence>
<dbReference type="GO" id="GO:0008270">
    <property type="term" value="F:zinc ion binding"/>
    <property type="evidence" value="ECO:0007669"/>
    <property type="project" value="UniProtKB-KW"/>
</dbReference>
<dbReference type="InterPro" id="IPR006734">
    <property type="entry name" value="PLATZ"/>
</dbReference>
<dbReference type="Pfam" id="PF00643">
    <property type="entry name" value="zf-B_box"/>
    <property type="match status" value="1"/>
</dbReference>
<dbReference type="SUPFAM" id="SSF57845">
    <property type="entry name" value="B-box zinc-binding domain"/>
    <property type="match status" value="1"/>
</dbReference>
<keyword evidence="1" id="KW-0479">Metal-binding</keyword>
<dbReference type="Pfam" id="PF04640">
    <property type="entry name" value="PLATZ"/>
    <property type="match status" value="1"/>
</dbReference>
<keyword evidence="1" id="KW-0863">Zinc-finger</keyword>
<dbReference type="PROSITE" id="PS50119">
    <property type="entry name" value="ZF_BBOX"/>
    <property type="match status" value="1"/>
</dbReference>
<organism evidence="4 5">
    <name type="scientific">Musa troglodytarum</name>
    <name type="common">fe'i banana</name>
    <dbReference type="NCBI Taxonomy" id="320322"/>
    <lineage>
        <taxon>Eukaryota</taxon>
        <taxon>Viridiplantae</taxon>
        <taxon>Streptophyta</taxon>
        <taxon>Embryophyta</taxon>
        <taxon>Tracheophyta</taxon>
        <taxon>Spermatophyta</taxon>
        <taxon>Magnoliopsida</taxon>
        <taxon>Liliopsida</taxon>
        <taxon>Zingiberales</taxon>
        <taxon>Musaceae</taxon>
        <taxon>Musa</taxon>
    </lineage>
</organism>
<evidence type="ECO:0000256" key="1">
    <source>
        <dbReference type="PROSITE-ProRule" id="PRU00024"/>
    </source>
</evidence>
<gene>
    <name evidence="4" type="ORF">MUK42_18472</name>
</gene>
<accession>A0A9E7G191</accession>
<dbReference type="OrthoDB" id="724537at2759"/>
<protein>
    <submittedName>
        <fullName evidence="4">Zinc-binding protein</fullName>
    </submittedName>
</protein>